<keyword evidence="3 9" id="KW-1133">Transmembrane helix</keyword>
<feature type="transmembrane region" description="Helical" evidence="9">
    <location>
        <begin position="89"/>
        <end position="110"/>
    </location>
</feature>
<dbReference type="Gene3D" id="1.20.1070.10">
    <property type="entry name" value="Rhodopsin 7-helix transmembrane proteins"/>
    <property type="match status" value="1"/>
</dbReference>
<comment type="subcellular location">
    <subcellularLocation>
        <location evidence="1">Membrane</location>
        <topology evidence="1">Multi-pass membrane protein</topology>
    </subcellularLocation>
</comment>
<feature type="transmembrane region" description="Helical" evidence="9">
    <location>
        <begin position="20"/>
        <end position="41"/>
    </location>
</feature>
<comment type="similarity">
    <text evidence="8">Belongs to the G-protein coupled receptor 1 family.</text>
</comment>
<keyword evidence="2 8" id="KW-0812">Transmembrane</keyword>
<accession>A0A8W8MV19</accession>
<protein>
    <recommendedName>
        <fullName evidence="10">G-protein coupled receptors family 1 profile domain-containing protein</fullName>
    </recommendedName>
</protein>
<evidence type="ECO:0000313" key="11">
    <source>
        <dbReference type="EnsemblMetazoa" id="G35190.4:cds"/>
    </source>
</evidence>
<dbReference type="GO" id="GO:0005886">
    <property type="term" value="C:plasma membrane"/>
    <property type="evidence" value="ECO:0007669"/>
    <property type="project" value="TreeGrafter"/>
</dbReference>
<dbReference type="GO" id="GO:0004930">
    <property type="term" value="F:G protein-coupled receptor activity"/>
    <property type="evidence" value="ECO:0007669"/>
    <property type="project" value="UniProtKB-KW"/>
</dbReference>
<reference evidence="11" key="1">
    <citation type="submission" date="2022-08" db="UniProtKB">
        <authorList>
            <consortium name="EnsemblMetazoa"/>
        </authorList>
    </citation>
    <scope>IDENTIFICATION</scope>
    <source>
        <strain evidence="11">05x7-T-G4-1.051#20</strain>
    </source>
</reference>
<evidence type="ECO:0000256" key="8">
    <source>
        <dbReference type="RuleBase" id="RU000688"/>
    </source>
</evidence>
<keyword evidence="4 8" id="KW-0297">G-protein coupled receptor</keyword>
<dbReference type="EnsemblMetazoa" id="G35190.1">
    <property type="protein sequence ID" value="G35190.1:cds"/>
    <property type="gene ID" value="G35190"/>
</dbReference>
<dbReference type="CDD" id="cd00637">
    <property type="entry name" value="7tm_classA_rhodopsin-like"/>
    <property type="match status" value="1"/>
</dbReference>
<feature type="transmembrane region" description="Helical" evidence="9">
    <location>
        <begin position="53"/>
        <end position="77"/>
    </location>
</feature>
<dbReference type="EnsemblMetazoa" id="G35190.4">
    <property type="protein sequence ID" value="G35190.4:cds"/>
    <property type="gene ID" value="G35190"/>
</dbReference>
<dbReference type="PANTHER" id="PTHR24243">
    <property type="entry name" value="G-PROTEIN COUPLED RECEPTOR"/>
    <property type="match status" value="1"/>
</dbReference>
<dbReference type="SUPFAM" id="SSF81321">
    <property type="entry name" value="Family A G protein-coupled receptor-like"/>
    <property type="match status" value="1"/>
</dbReference>
<dbReference type="PROSITE" id="PS50262">
    <property type="entry name" value="G_PROTEIN_RECEP_F1_2"/>
    <property type="match status" value="1"/>
</dbReference>
<dbReference type="InterPro" id="IPR000276">
    <property type="entry name" value="GPCR_Rhodpsn"/>
</dbReference>
<evidence type="ECO:0000256" key="1">
    <source>
        <dbReference type="ARBA" id="ARBA00004141"/>
    </source>
</evidence>
<dbReference type="PRINTS" id="PR00237">
    <property type="entry name" value="GPCRRHODOPSN"/>
</dbReference>
<keyword evidence="5 9" id="KW-0472">Membrane</keyword>
<dbReference type="AlphaFoldDB" id="A0A8W8MV19"/>
<feature type="domain" description="G-protein coupled receptors family 1 profile" evidence="10">
    <location>
        <begin position="31"/>
        <end position="372"/>
    </location>
</feature>
<name>A0A8W8MV19_MAGGI</name>
<organism evidence="11 12">
    <name type="scientific">Magallana gigas</name>
    <name type="common">Pacific oyster</name>
    <name type="synonym">Crassostrea gigas</name>
    <dbReference type="NCBI Taxonomy" id="29159"/>
    <lineage>
        <taxon>Eukaryota</taxon>
        <taxon>Metazoa</taxon>
        <taxon>Spiralia</taxon>
        <taxon>Lophotrochozoa</taxon>
        <taxon>Mollusca</taxon>
        <taxon>Bivalvia</taxon>
        <taxon>Autobranchia</taxon>
        <taxon>Pteriomorphia</taxon>
        <taxon>Ostreida</taxon>
        <taxon>Ostreoidea</taxon>
        <taxon>Ostreidae</taxon>
        <taxon>Magallana</taxon>
    </lineage>
</organism>
<evidence type="ECO:0000256" key="5">
    <source>
        <dbReference type="ARBA" id="ARBA00023136"/>
    </source>
</evidence>
<dbReference type="PROSITE" id="PS00237">
    <property type="entry name" value="G_PROTEIN_RECEP_F1_1"/>
    <property type="match status" value="1"/>
</dbReference>
<sequence length="403" mass="45948">MNIEAWNSELSDFLIGNNIVLGLYLVLGVFGNGLVLFIYLVRMSKNSDDRYFIPSLAGIDACACVVGSSYALALNLLPVRFPGDILCRALWYFSQTTTISGGTLLLVIAVHRYLKVCRPFIGKWSLKVKRLVVLGTVAVAAVLSIPTIFFYGEIKVTSDRYSVENTSLVGYRCGNKGSAGALFGYNVFLFIYAVTGIVIITICYTFIGRSIYSKVMTYRKSLRRVNVVPRPELSVSTVSDIRRSKNLENCATNDKNGDHGYPEQPIERTRVSSNFLKPPEKELPKHIKRRSHELVRANIPAMKNHFQHYKYSYMFMTITVVFVIAYLPRIVIMLLESIFVQTFWLKSDSAIVGLLFLYRLYILNHVVNPFIYGFFDVKFRHEVKYLIWRRKNKPVHPDSQTGH</sequence>
<dbReference type="Proteomes" id="UP000005408">
    <property type="component" value="Unassembled WGS sequence"/>
</dbReference>
<keyword evidence="6 8" id="KW-0675">Receptor</keyword>
<dbReference type="PANTHER" id="PTHR24243:SF224">
    <property type="entry name" value="G-PROTEIN COUPLED RECEPTOR 19-RELATED"/>
    <property type="match status" value="1"/>
</dbReference>
<evidence type="ECO:0000256" key="7">
    <source>
        <dbReference type="ARBA" id="ARBA00023224"/>
    </source>
</evidence>
<evidence type="ECO:0000256" key="9">
    <source>
        <dbReference type="SAM" id="Phobius"/>
    </source>
</evidence>
<dbReference type="EnsemblMetazoa" id="G35190.2">
    <property type="protein sequence ID" value="G35190.2:cds"/>
    <property type="gene ID" value="G35190"/>
</dbReference>
<feature type="transmembrane region" description="Helical" evidence="9">
    <location>
        <begin position="355"/>
        <end position="375"/>
    </location>
</feature>
<evidence type="ECO:0000256" key="6">
    <source>
        <dbReference type="ARBA" id="ARBA00023170"/>
    </source>
</evidence>
<evidence type="ECO:0000256" key="4">
    <source>
        <dbReference type="ARBA" id="ARBA00023040"/>
    </source>
</evidence>
<feature type="transmembrane region" description="Helical" evidence="9">
    <location>
        <begin position="187"/>
        <end position="207"/>
    </location>
</feature>
<feature type="transmembrane region" description="Helical" evidence="9">
    <location>
        <begin position="131"/>
        <end position="152"/>
    </location>
</feature>
<evidence type="ECO:0000256" key="2">
    <source>
        <dbReference type="ARBA" id="ARBA00022692"/>
    </source>
</evidence>
<feature type="transmembrane region" description="Helical" evidence="9">
    <location>
        <begin position="311"/>
        <end position="335"/>
    </location>
</feature>
<evidence type="ECO:0000256" key="3">
    <source>
        <dbReference type="ARBA" id="ARBA00022989"/>
    </source>
</evidence>
<dbReference type="EnsemblMetazoa" id="G35190.3">
    <property type="protein sequence ID" value="G35190.3:cds"/>
    <property type="gene ID" value="G35190"/>
</dbReference>
<keyword evidence="12" id="KW-1185">Reference proteome</keyword>
<evidence type="ECO:0000259" key="10">
    <source>
        <dbReference type="PROSITE" id="PS50262"/>
    </source>
</evidence>
<dbReference type="InterPro" id="IPR017452">
    <property type="entry name" value="GPCR_Rhodpsn_7TM"/>
</dbReference>
<evidence type="ECO:0000313" key="12">
    <source>
        <dbReference type="Proteomes" id="UP000005408"/>
    </source>
</evidence>
<keyword evidence="7 8" id="KW-0807">Transducer</keyword>
<proteinExistence type="inferred from homology"/>
<dbReference type="Pfam" id="PF00001">
    <property type="entry name" value="7tm_1"/>
    <property type="match status" value="1"/>
</dbReference>